<dbReference type="PRINTS" id="PR00039">
    <property type="entry name" value="HTHLYSR"/>
</dbReference>
<reference evidence="6 7" key="1">
    <citation type="submission" date="2023-01" db="EMBL/GenBank/DDBJ databases">
        <title>Sequencing of the bacterial strains from artisanal fermented milk Matsoni.</title>
        <authorList>
            <person name="Rozman V."/>
            <person name="Accetto T."/>
            <person name="Bogovic Matijasic B."/>
        </authorList>
    </citation>
    <scope>NUCLEOTIDE SEQUENCE [LARGE SCALE GENOMIC DNA]</scope>
    <source>
        <strain evidence="7">lbl143</strain>
    </source>
</reference>
<accession>A0ABD4W3G4</accession>
<dbReference type="Proteomes" id="UP001213083">
    <property type="component" value="Unassembled WGS sequence"/>
</dbReference>
<dbReference type="Pfam" id="PF00126">
    <property type="entry name" value="HTH_1"/>
    <property type="match status" value="1"/>
</dbReference>
<dbReference type="SUPFAM" id="SSF46785">
    <property type="entry name" value="Winged helix' DNA-binding domain"/>
    <property type="match status" value="1"/>
</dbReference>
<dbReference type="InterPro" id="IPR000847">
    <property type="entry name" value="LysR_HTH_N"/>
</dbReference>
<evidence type="ECO:0000259" key="5">
    <source>
        <dbReference type="PROSITE" id="PS50931"/>
    </source>
</evidence>
<proteinExistence type="inferred from homology"/>
<name>A0ABD4W3G4_9LACO</name>
<dbReference type="AlphaFoldDB" id="A0ABD4W3G4"/>
<dbReference type="Gene3D" id="1.10.10.10">
    <property type="entry name" value="Winged helix-like DNA-binding domain superfamily/Winged helix DNA-binding domain"/>
    <property type="match status" value="1"/>
</dbReference>
<dbReference type="PANTHER" id="PTHR30126:SF81">
    <property type="entry name" value="HTH-TYPE TRANSCRIPTIONAL REGULATOR ILVY"/>
    <property type="match status" value="1"/>
</dbReference>
<dbReference type="GO" id="GO:0003677">
    <property type="term" value="F:DNA binding"/>
    <property type="evidence" value="ECO:0007669"/>
    <property type="project" value="UniProtKB-KW"/>
</dbReference>
<evidence type="ECO:0000256" key="1">
    <source>
        <dbReference type="ARBA" id="ARBA00009437"/>
    </source>
</evidence>
<sequence>MDLRQLEVFINLAESLNYSKTAENLHLSQPAVSRIIQRIEGEVGVTLFYPFLKNYLSATTSNDLIACR</sequence>
<dbReference type="RefSeq" id="WP_206351115.1">
    <property type="nucleotide sequence ID" value="NZ_BNHU01000020.1"/>
</dbReference>
<comment type="caution">
    <text evidence="6">The sequence shown here is derived from an EMBL/GenBank/DDBJ whole genome shotgun (WGS) entry which is preliminary data.</text>
</comment>
<evidence type="ECO:0000256" key="3">
    <source>
        <dbReference type="ARBA" id="ARBA00023125"/>
    </source>
</evidence>
<evidence type="ECO:0000313" key="7">
    <source>
        <dbReference type="Proteomes" id="UP001213083"/>
    </source>
</evidence>
<protein>
    <submittedName>
        <fullName evidence="6">LysR family transcriptional regulator</fullName>
    </submittedName>
</protein>
<keyword evidence="4" id="KW-0804">Transcription</keyword>
<feature type="domain" description="HTH lysR-type" evidence="5">
    <location>
        <begin position="1"/>
        <end position="49"/>
    </location>
</feature>
<dbReference type="PANTHER" id="PTHR30126">
    <property type="entry name" value="HTH-TYPE TRANSCRIPTIONAL REGULATOR"/>
    <property type="match status" value="1"/>
</dbReference>
<evidence type="ECO:0000256" key="2">
    <source>
        <dbReference type="ARBA" id="ARBA00023015"/>
    </source>
</evidence>
<organism evidence="6 7">
    <name type="scientific">Lactobacillus delbrueckii</name>
    <dbReference type="NCBI Taxonomy" id="1584"/>
    <lineage>
        <taxon>Bacteria</taxon>
        <taxon>Bacillati</taxon>
        <taxon>Bacillota</taxon>
        <taxon>Bacilli</taxon>
        <taxon>Lactobacillales</taxon>
        <taxon>Lactobacillaceae</taxon>
        <taxon>Lactobacillus</taxon>
    </lineage>
</organism>
<dbReference type="InterPro" id="IPR036388">
    <property type="entry name" value="WH-like_DNA-bd_sf"/>
</dbReference>
<dbReference type="EMBL" id="JAQIEV010000042">
    <property type="protein sequence ID" value="MDA3783131.1"/>
    <property type="molecule type" value="Genomic_DNA"/>
</dbReference>
<keyword evidence="3" id="KW-0238">DNA-binding</keyword>
<keyword evidence="2" id="KW-0805">Transcription regulation</keyword>
<dbReference type="PROSITE" id="PS50931">
    <property type="entry name" value="HTH_LYSR"/>
    <property type="match status" value="1"/>
</dbReference>
<gene>
    <name evidence="6" type="ORF">PF593_08285</name>
</gene>
<evidence type="ECO:0000256" key="4">
    <source>
        <dbReference type="ARBA" id="ARBA00023163"/>
    </source>
</evidence>
<comment type="similarity">
    <text evidence="1">Belongs to the LysR transcriptional regulatory family.</text>
</comment>
<dbReference type="InterPro" id="IPR036390">
    <property type="entry name" value="WH_DNA-bd_sf"/>
</dbReference>
<evidence type="ECO:0000313" key="6">
    <source>
        <dbReference type="EMBL" id="MDA3783131.1"/>
    </source>
</evidence>